<dbReference type="AlphaFoldDB" id="A0AAU8JU09"/>
<dbReference type="KEGG" id="kcm:ABWK59_06680"/>
<dbReference type="Gene3D" id="2.70.98.40">
    <property type="entry name" value="Glycoside hydrolase, family 65, N-terminal domain"/>
    <property type="match status" value="1"/>
</dbReference>
<protein>
    <submittedName>
        <fullName evidence="7">Glycosyl hydrolase family 65 protein</fullName>
    </submittedName>
</protein>
<dbReference type="GO" id="GO:0016757">
    <property type="term" value="F:glycosyltransferase activity"/>
    <property type="evidence" value="ECO:0007669"/>
    <property type="project" value="UniProtKB-ARBA"/>
</dbReference>
<dbReference type="InterPro" id="IPR008928">
    <property type="entry name" value="6-hairpin_glycosidase_sf"/>
</dbReference>
<gene>
    <name evidence="7" type="ORF">ABWK59_06680</name>
</gene>
<dbReference type="Gene3D" id="2.60.420.10">
    <property type="entry name" value="Maltose phosphorylase, domain 3"/>
    <property type="match status" value="1"/>
</dbReference>
<dbReference type="InterPro" id="IPR005195">
    <property type="entry name" value="Glyco_hydro_65_M"/>
</dbReference>
<feature type="domain" description="Glycoside hydrolase family 65 N-terminal" evidence="6">
    <location>
        <begin position="16"/>
        <end position="270"/>
    </location>
</feature>
<evidence type="ECO:0000256" key="3">
    <source>
        <dbReference type="PIRSR" id="PIRSR036289-50"/>
    </source>
</evidence>
<dbReference type="SUPFAM" id="SSF74650">
    <property type="entry name" value="Galactose mutarotase-like"/>
    <property type="match status" value="1"/>
</dbReference>
<feature type="domain" description="Glycoside hydrolase family 65 central catalytic" evidence="4">
    <location>
        <begin position="327"/>
        <end position="676"/>
    </location>
</feature>
<dbReference type="Pfam" id="PF03633">
    <property type="entry name" value="Glyco_hydro_65C"/>
    <property type="match status" value="1"/>
</dbReference>
<dbReference type="GO" id="GO:0005975">
    <property type="term" value="P:carbohydrate metabolic process"/>
    <property type="evidence" value="ECO:0007669"/>
    <property type="project" value="InterPro"/>
</dbReference>
<keyword evidence="7" id="KW-0378">Hydrolase</keyword>
<dbReference type="PANTHER" id="PTHR11051">
    <property type="entry name" value="GLYCOSYL HYDROLASE-RELATED"/>
    <property type="match status" value="1"/>
</dbReference>
<dbReference type="Pfam" id="PF03632">
    <property type="entry name" value="Glyco_hydro_65m"/>
    <property type="match status" value="1"/>
</dbReference>
<evidence type="ECO:0000313" key="7">
    <source>
        <dbReference type="EMBL" id="XCM78635.1"/>
    </source>
</evidence>
<sequence length="790" mass="85158">MIGHPAYPVDPWCLVETRVDPAVLASAESLFALSNGHVGWRGNLDEGEPHGLPGSYLNGVFEAYPLAPAAPGCGVPEADQRMVGVTDGKIVRLLVDDQPFDLRYGRLHGHRRSLDPRTGVLQREVEWTAPSGRTVRVRSWRLVSLTQRAIGAVAYEVEPVDGEARITVQSELLANQPAPEPRNDPQNDPPAEPVLVAEEHAAEGTRLRLVHRTARSGLRVAVAAEHRVSGPDGTATAVEAEPDLARLTVTAPVGAGQVLRLEKLVAHGWSAARSRPAVRAQVDAALAAAAASGWPGLLEEQRAYLEEFWARADVEVDGDAEIQQAVRVGLFHVLQAGARGEERAVPARGLTGPGDRGHCSYASELYVLHVLTYTAPAAVAQALRWRHHTLPAALRRAAGLGLAGAALPSRTIDGAECAGSWPGGPAALHVNADVAEAVVRYTAATDDLLFDREIGLELLVHTARLWLSLGHHDPAGVFHLDGVTGPDEYAAVADDNLFTNLMAQQNLRAAADAAERNADRAVALGVDDEETAAWRDAALHLALPYDDLLGVHQQADRFTGHQVWDFEATPADRYPLAEHYPPLQLHRRQVVQQADLVLALYLRGEAFAAAQKARDFAYYEALTVRDSPLSACGQAVLAAETGHTALAYDYLAECLLVDPASPDLAEGLPTAVPAGGWIAVVAGLGGMRHHGDTLSFAPRLPDRLGRLAFTLCFQRRVLRVEVVAGSAEYTLLEGPDLDLWHHGEPFTASRQAPERLAIPPAAEPLPVVQPYGRRPVRRRWSADRETVHEE</sequence>
<evidence type="ECO:0000256" key="2">
    <source>
        <dbReference type="ARBA" id="ARBA00023295"/>
    </source>
</evidence>
<dbReference type="InterPro" id="IPR037018">
    <property type="entry name" value="GH65_N"/>
</dbReference>
<dbReference type="PIRSF" id="PIRSF036289">
    <property type="entry name" value="Glycosyl_hydrolase_malt_phosph"/>
    <property type="match status" value="1"/>
</dbReference>
<comment type="similarity">
    <text evidence="1">Belongs to the glycosyl hydrolase 65 family.</text>
</comment>
<dbReference type="PANTHER" id="PTHR11051:SF13">
    <property type="entry name" value="GLYCOSYL TRANSFERASE"/>
    <property type="match status" value="1"/>
</dbReference>
<dbReference type="InterPro" id="IPR005196">
    <property type="entry name" value="Glyco_hydro_65_N"/>
</dbReference>
<dbReference type="Gene3D" id="1.50.10.10">
    <property type="match status" value="1"/>
</dbReference>
<evidence type="ECO:0000259" key="6">
    <source>
        <dbReference type="Pfam" id="PF03636"/>
    </source>
</evidence>
<evidence type="ECO:0000259" key="4">
    <source>
        <dbReference type="Pfam" id="PF03632"/>
    </source>
</evidence>
<dbReference type="InterPro" id="IPR005194">
    <property type="entry name" value="Glyco_hydro_65_C"/>
</dbReference>
<dbReference type="InterPro" id="IPR012341">
    <property type="entry name" value="6hp_glycosidase-like_sf"/>
</dbReference>
<accession>A0AAU8JU09</accession>
<evidence type="ECO:0000259" key="5">
    <source>
        <dbReference type="Pfam" id="PF03633"/>
    </source>
</evidence>
<feature type="domain" description="Glycoside hydrolase family 65 C-terminal" evidence="5">
    <location>
        <begin position="687"/>
        <end position="747"/>
    </location>
</feature>
<name>A0AAU8JU09_9ACTN</name>
<reference evidence="7" key="1">
    <citation type="submission" date="2024-06" db="EMBL/GenBank/DDBJ databases">
        <title>The genome sequences of Kitasatospora sp. strain HUAS MG31.</title>
        <authorList>
            <person name="Mo P."/>
        </authorList>
    </citation>
    <scope>NUCLEOTIDE SEQUENCE</scope>
    <source>
        <strain evidence="7">HUAS MG31</strain>
    </source>
</reference>
<dbReference type="InterPro" id="IPR011013">
    <property type="entry name" value="Gal_mutarotase_sf_dom"/>
</dbReference>
<dbReference type="SUPFAM" id="SSF48208">
    <property type="entry name" value="Six-hairpin glycosidases"/>
    <property type="match status" value="1"/>
</dbReference>
<feature type="active site" description="Proton donor" evidence="3">
    <location>
        <position position="488"/>
    </location>
</feature>
<organism evidence="7">
    <name type="scientific">Kitasatospora camelliae</name>
    <dbReference type="NCBI Taxonomy" id="3156397"/>
    <lineage>
        <taxon>Bacteria</taxon>
        <taxon>Bacillati</taxon>
        <taxon>Actinomycetota</taxon>
        <taxon>Actinomycetes</taxon>
        <taxon>Kitasatosporales</taxon>
        <taxon>Streptomycetaceae</taxon>
        <taxon>Kitasatospora</taxon>
    </lineage>
</organism>
<proteinExistence type="inferred from homology"/>
<dbReference type="EMBL" id="CP159872">
    <property type="protein sequence ID" value="XCM78635.1"/>
    <property type="molecule type" value="Genomic_DNA"/>
</dbReference>
<dbReference type="GO" id="GO:0004553">
    <property type="term" value="F:hydrolase activity, hydrolyzing O-glycosyl compounds"/>
    <property type="evidence" value="ECO:0007669"/>
    <property type="project" value="TreeGrafter"/>
</dbReference>
<evidence type="ECO:0000256" key="1">
    <source>
        <dbReference type="ARBA" id="ARBA00006768"/>
    </source>
</evidence>
<dbReference type="RefSeq" id="WP_354638684.1">
    <property type="nucleotide sequence ID" value="NZ_CP159872.1"/>
</dbReference>
<keyword evidence="2" id="KW-0326">Glycosidase</keyword>
<dbReference type="GO" id="GO:0030246">
    <property type="term" value="F:carbohydrate binding"/>
    <property type="evidence" value="ECO:0007669"/>
    <property type="project" value="InterPro"/>
</dbReference>
<dbReference type="InterPro" id="IPR017045">
    <property type="entry name" value="Malt_Pase/Glycosyl_Hdrlase"/>
</dbReference>
<dbReference type="Pfam" id="PF03636">
    <property type="entry name" value="Glyco_hydro_65N"/>
    <property type="match status" value="1"/>
</dbReference>